<evidence type="ECO:0000313" key="2">
    <source>
        <dbReference type="EMBL" id="MBW0514742.1"/>
    </source>
</evidence>
<evidence type="ECO:0000256" key="1">
    <source>
        <dbReference type="SAM" id="MobiDB-lite"/>
    </source>
</evidence>
<dbReference type="EMBL" id="AVOT02024204">
    <property type="protein sequence ID" value="MBW0514742.1"/>
    <property type="molecule type" value="Genomic_DNA"/>
</dbReference>
<dbReference type="AlphaFoldDB" id="A0A9Q3EBR1"/>
<protein>
    <submittedName>
        <fullName evidence="2">Uncharacterized protein</fullName>
    </submittedName>
</protein>
<accession>A0A9Q3EBR1</accession>
<evidence type="ECO:0000313" key="3">
    <source>
        <dbReference type="Proteomes" id="UP000765509"/>
    </source>
</evidence>
<dbReference type="Proteomes" id="UP000765509">
    <property type="component" value="Unassembled WGS sequence"/>
</dbReference>
<proteinExistence type="predicted"/>
<sequence>MYWRSNQIDEGYKNLQEPQEPKGTSIENTATYTRPSYCQTSGFGNIPNKIPENWVAPDGMVPLTEVEKRRIKIQEPVDLSPEIEHLRGMTRRPNVTQSLFLKR</sequence>
<reference evidence="2" key="1">
    <citation type="submission" date="2021-03" db="EMBL/GenBank/DDBJ databases">
        <title>Draft genome sequence of rust myrtle Austropuccinia psidii MF-1, a brazilian biotype.</title>
        <authorList>
            <person name="Quecine M.C."/>
            <person name="Pachon D.M.R."/>
            <person name="Bonatelli M.L."/>
            <person name="Correr F.H."/>
            <person name="Franceschini L.M."/>
            <person name="Leite T.F."/>
            <person name="Margarido G.R.A."/>
            <person name="Almeida C.A."/>
            <person name="Ferrarezi J.A."/>
            <person name="Labate C.A."/>
        </authorList>
    </citation>
    <scope>NUCLEOTIDE SEQUENCE</scope>
    <source>
        <strain evidence="2">MF-1</strain>
    </source>
</reference>
<keyword evidence="3" id="KW-1185">Reference proteome</keyword>
<organism evidence="2 3">
    <name type="scientific">Austropuccinia psidii MF-1</name>
    <dbReference type="NCBI Taxonomy" id="1389203"/>
    <lineage>
        <taxon>Eukaryota</taxon>
        <taxon>Fungi</taxon>
        <taxon>Dikarya</taxon>
        <taxon>Basidiomycota</taxon>
        <taxon>Pucciniomycotina</taxon>
        <taxon>Pucciniomycetes</taxon>
        <taxon>Pucciniales</taxon>
        <taxon>Sphaerophragmiaceae</taxon>
        <taxon>Austropuccinia</taxon>
    </lineage>
</organism>
<name>A0A9Q3EBR1_9BASI</name>
<comment type="caution">
    <text evidence="2">The sequence shown here is derived from an EMBL/GenBank/DDBJ whole genome shotgun (WGS) entry which is preliminary data.</text>
</comment>
<gene>
    <name evidence="2" type="ORF">O181_054457</name>
</gene>
<feature type="region of interest" description="Disordered" evidence="1">
    <location>
        <begin position="1"/>
        <end position="31"/>
    </location>
</feature>